<evidence type="ECO:0000313" key="6">
    <source>
        <dbReference type="Proteomes" id="UP000597138"/>
    </source>
</evidence>
<feature type="domain" description="DUF4126" evidence="2">
    <location>
        <begin position="6"/>
        <end position="176"/>
    </location>
</feature>
<protein>
    <submittedName>
        <fullName evidence="4">Membrane protein</fullName>
    </submittedName>
</protein>
<feature type="transmembrane region" description="Helical" evidence="1">
    <location>
        <begin position="6"/>
        <end position="29"/>
    </location>
</feature>
<dbReference type="RefSeq" id="WP_035959477.1">
    <property type="nucleotide sequence ID" value="NZ_BMEG01000003.1"/>
</dbReference>
<evidence type="ECO:0000313" key="4">
    <source>
        <dbReference type="EMBL" id="KDR37166.1"/>
    </source>
</evidence>
<reference evidence="6" key="3">
    <citation type="journal article" date="2019" name="Int. J. Syst. Evol. Microbiol.">
        <title>The Global Catalogue of Microorganisms (GCM) 10K type strain sequencing project: providing services to taxonomists for standard genome sequencing and annotation.</title>
        <authorList>
            <consortium name="The Broad Institute Genomics Platform"/>
            <consortium name="The Broad Institute Genome Sequencing Center for Infectious Disease"/>
            <person name="Wu L."/>
            <person name="Ma J."/>
        </authorList>
    </citation>
    <scope>NUCLEOTIDE SEQUENCE [LARGE SCALE GENOMIC DNA]</scope>
    <source>
        <strain evidence="6">CGMCC 1.11013</strain>
    </source>
</reference>
<feature type="transmembrane region" description="Helical" evidence="1">
    <location>
        <begin position="41"/>
        <end position="63"/>
    </location>
</feature>
<dbReference type="OrthoDB" id="181455at2"/>
<dbReference type="AlphaFoldDB" id="A0A069PIM5"/>
<dbReference type="Pfam" id="PF13548">
    <property type="entry name" value="DUF4126"/>
    <property type="match status" value="1"/>
</dbReference>
<gene>
    <name evidence="4" type="ORF">BG57_00625</name>
    <name evidence="3" type="ORF">GCM10010985_21730</name>
</gene>
<name>A0A069PIM5_9BURK</name>
<keyword evidence="1" id="KW-0812">Transmembrane</keyword>
<proteinExistence type="predicted"/>
<organism evidence="4 5">
    <name type="scientific">Caballeronia grimmiae</name>
    <dbReference type="NCBI Taxonomy" id="1071679"/>
    <lineage>
        <taxon>Bacteria</taxon>
        <taxon>Pseudomonadati</taxon>
        <taxon>Pseudomonadota</taxon>
        <taxon>Betaproteobacteria</taxon>
        <taxon>Burkholderiales</taxon>
        <taxon>Burkholderiaceae</taxon>
        <taxon>Caballeronia</taxon>
    </lineage>
</organism>
<evidence type="ECO:0000256" key="1">
    <source>
        <dbReference type="SAM" id="Phobius"/>
    </source>
</evidence>
<keyword evidence="1" id="KW-1133">Transmembrane helix</keyword>
<feature type="transmembrane region" description="Helical" evidence="1">
    <location>
        <begin position="150"/>
        <end position="175"/>
    </location>
</feature>
<dbReference type="Proteomes" id="UP000597138">
    <property type="component" value="Unassembled WGS sequence"/>
</dbReference>
<dbReference type="Proteomes" id="UP000027439">
    <property type="component" value="Unassembled WGS sequence"/>
</dbReference>
<dbReference type="EMBL" id="JFHE01000001">
    <property type="protein sequence ID" value="KDR37166.1"/>
    <property type="molecule type" value="Genomic_DNA"/>
</dbReference>
<reference evidence="3" key="4">
    <citation type="submission" date="2024-05" db="EMBL/GenBank/DDBJ databases">
        <authorList>
            <person name="Sun Q."/>
            <person name="Zhou Y."/>
        </authorList>
    </citation>
    <scope>NUCLEOTIDE SEQUENCE</scope>
    <source>
        <strain evidence="3">CGMCC 1.11013</strain>
    </source>
</reference>
<dbReference type="InterPro" id="IPR025196">
    <property type="entry name" value="DUF4126"/>
</dbReference>
<dbReference type="STRING" id="1071679.BG57_00625"/>
<dbReference type="eggNOG" id="ENOG502Z9HI">
    <property type="taxonomic scope" value="Bacteria"/>
</dbReference>
<reference evidence="3" key="1">
    <citation type="journal article" date="2014" name="Int. J. Syst. Evol. Microbiol.">
        <title>Complete genome of a new Firmicutes species belonging to the dominant human colonic microbiota ('Ruminococcus bicirculans') reveals two chromosomes and a selective capacity to utilize plant glucans.</title>
        <authorList>
            <consortium name="NISC Comparative Sequencing Program"/>
            <person name="Wegmann U."/>
            <person name="Louis P."/>
            <person name="Goesmann A."/>
            <person name="Henrissat B."/>
            <person name="Duncan S.H."/>
            <person name="Flint H.J."/>
        </authorList>
    </citation>
    <scope>NUCLEOTIDE SEQUENCE</scope>
    <source>
        <strain evidence="3">CGMCC 1.11013</strain>
    </source>
</reference>
<comment type="caution">
    <text evidence="4">The sequence shown here is derived from an EMBL/GenBank/DDBJ whole genome shotgun (WGS) entry which is preliminary data.</text>
</comment>
<sequence length="209" mass="21785">MLESLSLAAGLSWASGLRLYLTVFIAGLFERIGLIHLPDSLAVLASPWVIGVAGFLTVVEFLADKIPALDSLWDAVHTLIRIPAGAVLAAGSLGHADPAMLTVAALAGGTLAGASHFAKAGTRALINLSPEPVSNWAASATEDVGALGGLALAFFLPLLFLVMLIAFLIVAGWALPRLVRGVHGGVLRMAKHMMPGTHHPISRLRSKHD</sequence>
<accession>A0A069PIM5</accession>
<evidence type="ECO:0000313" key="3">
    <source>
        <dbReference type="EMBL" id="GGD67093.1"/>
    </source>
</evidence>
<keyword evidence="1" id="KW-0472">Membrane</keyword>
<dbReference type="EMBL" id="BMEG01000003">
    <property type="protein sequence ID" value="GGD67093.1"/>
    <property type="molecule type" value="Genomic_DNA"/>
</dbReference>
<keyword evidence="6" id="KW-1185">Reference proteome</keyword>
<reference evidence="4 5" key="2">
    <citation type="submission" date="2014-03" db="EMBL/GenBank/DDBJ databases">
        <title>Draft Genome Sequences of Four Burkholderia Strains.</title>
        <authorList>
            <person name="Liu X.Y."/>
            <person name="Li C.X."/>
            <person name="Xu J.H."/>
        </authorList>
    </citation>
    <scope>NUCLEOTIDE SEQUENCE [LARGE SCALE GENOMIC DNA]</scope>
    <source>
        <strain evidence="4 5">R27</strain>
    </source>
</reference>
<evidence type="ECO:0000259" key="2">
    <source>
        <dbReference type="Pfam" id="PF13548"/>
    </source>
</evidence>
<evidence type="ECO:0000313" key="5">
    <source>
        <dbReference type="Proteomes" id="UP000027439"/>
    </source>
</evidence>